<comment type="catalytic activity">
    <reaction evidence="1">
        <text>ATP + protein L-histidine = ADP + protein N-phospho-L-histidine.</text>
        <dbReference type="EC" id="2.7.13.3"/>
    </reaction>
</comment>
<dbReference type="CDD" id="cd00130">
    <property type="entry name" value="PAS"/>
    <property type="match status" value="3"/>
</dbReference>
<evidence type="ECO:0000313" key="10">
    <source>
        <dbReference type="Proteomes" id="UP001056766"/>
    </source>
</evidence>
<keyword evidence="5" id="KW-0418">Kinase</keyword>
<dbReference type="Pfam" id="PF08447">
    <property type="entry name" value="PAS_3"/>
    <property type="match status" value="3"/>
</dbReference>
<name>A0A9E4ZFZ6_9EURY</name>
<reference evidence="8" key="1">
    <citation type="journal article" date="2021" name="mSystems">
        <title>Bacteria and Archaea Synergistically Convert Glycine Betaine to Biogenic Methane in the Formosa Cold Seep of the South China Sea.</title>
        <authorList>
            <person name="Li L."/>
            <person name="Zhang W."/>
            <person name="Zhang S."/>
            <person name="Song L."/>
            <person name="Sun Q."/>
            <person name="Zhang H."/>
            <person name="Xiang H."/>
            <person name="Dong X."/>
        </authorList>
    </citation>
    <scope>NUCLEOTIDE SEQUENCE</scope>
    <source>
        <strain evidence="8">LLY</strain>
    </source>
</reference>
<dbReference type="GO" id="GO:0004673">
    <property type="term" value="F:protein histidine kinase activity"/>
    <property type="evidence" value="ECO:0007669"/>
    <property type="project" value="UniProtKB-EC"/>
</dbReference>
<dbReference type="SMART" id="SM00091">
    <property type="entry name" value="PAS"/>
    <property type="match status" value="4"/>
</dbReference>
<dbReference type="InterPro" id="IPR035965">
    <property type="entry name" value="PAS-like_dom_sf"/>
</dbReference>
<dbReference type="Gene3D" id="3.30.450.20">
    <property type="entry name" value="PAS domain"/>
    <property type="match status" value="4"/>
</dbReference>
<dbReference type="SMART" id="SM00065">
    <property type="entry name" value="GAF"/>
    <property type="match status" value="2"/>
</dbReference>
<dbReference type="Proteomes" id="UP001056766">
    <property type="component" value="Unassembled WGS sequence"/>
</dbReference>
<dbReference type="EMBL" id="JAGSOI010000010">
    <property type="protein sequence ID" value="MCM1986209.1"/>
    <property type="molecule type" value="Genomic_DNA"/>
</dbReference>
<dbReference type="Gene3D" id="3.30.450.40">
    <property type="match status" value="2"/>
</dbReference>
<feature type="domain" description="PAC" evidence="7">
    <location>
        <begin position="98"/>
        <end position="150"/>
    </location>
</feature>
<dbReference type="SUPFAM" id="SSF55785">
    <property type="entry name" value="PYP-like sensor domain (PAS domain)"/>
    <property type="match status" value="4"/>
</dbReference>
<dbReference type="AlphaFoldDB" id="A0A9E4ZFZ6"/>
<dbReference type="PANTHER" id="PTHR43304">
    <property type="entry name" value="PHYTOCHROME-LIKE PROTEIN CPH1"/>
    <property type="match status" value="1"/>
</dbReference>
<dbReference type="InterPro" id="IPR013655">
    <property type="entry name" value="PAS_fold_3"/>
</dbReference>
<feature type="domain" description="PAC" evidence="7">
    <location>
        <begin position="535"/>
        <end position="587"/>
    </location>
</feature>
<reference evidence="8" key="2">
    <citation type="submission" date="2021-04" db="EMBL/GenBank/DDBJ databases">
        <authorList>
            <person name="Dong X."/>
        </authorList>
    </citation>
    <scope>NUCLEOTIDE SEQUENCE</scope>
    <source>
        <strain evidence="8">LLY</strain>
    </source>
</reference>
<dbReference type="EMBL" id="JAGSOI010000080">
    <property type="protein sequence ID" value="MCM1987844.1"/>
    <property type="molecule type" value="Genomic_DNA"/>
</dbReference>
<dbReference type="InterPro" id="IPR000700">
    <property type="entry name" value="PAS-assoc_C"/>
</dbReference>
<evidence type="ECO:0000256" key="4">
    <source>
        <dbReference type="ARBA" id="ARBA00022679"/>
    </source>
</evidence>
<protein>
    <recommendedName>
        <fullName evidence="2">histidine kinase</fullName>
        <ecNumber evidence="2">2.7.13.3</ecNumber>
    </recommendedName>
</protein>
<feature type="domain" description="PAS" evidence="6">
    <location>
        <begin position="155"/>
        <end position="228"/>
    </location>
</feature>
<organism evidence="8 10">
    <name type="scientific">Methanococcoides seepicolus</name>
    <dbReference type="NCBI Taxonomy" id="2828780"/>
    <lineage>
        <taxon>Archaea</taxon>
        <taxon>Methanobacteriati</taxon>
        <taxon>Methanobacteriota</taxon>
        <taxon>Stenosarchaea group</taxon>
        <taxon>Methanomicrobia</taxon>
        <taxon>Methanosarcinales</taxon>
        <taxon>Methanosarcinaceae</taxon>
        <taxon>Methanococcoides</taxon>
    </lineage>
</organism>
<dbReference type="InterPro" id="IPR000014">
    <property type="entry name" value="PAS"/>
</dbReference>
<evidence type="ECO:0000256" key="2">
    <source>
        <dbReference type="ARBA" id="ARBA00012438"/>
    </source>
</evidence>
<evidence type="ECO:0000313" key="9">
    <source>
        <dbReference type="EMBL" id="MCM1987844.1"/>
    </source>
</evidence>
<dbReference type="InterPro" id="IPR052162">
    <property type="entry name" value="Sensor_kinase/Photoreceptor"/>
</dbReference>
<evidence type="ECO:0000259" key="6">
    <source>
        <dbReference type="PROSITE" id="PS50112"/>
    </source>
</evidence>
<evidence type="ECO:0000313" key="8">
    <source>
        <dbReference type="EMBL" id="MCM1986209.1"/>
    </source>
</evidence>
<dbReference type="InterPro" id="IPR001610">
    <property type="entry name" value="PAC"/>
</dbReference>
<accession>A0A9E4ZFZ6</accession>
<evidence type="ECO:0000256" key="1">
    <source>
        <dbReference type="ARBA" id="ARBA00000085"/>
    </source>
</evidence>
<evidence type="ECO:0000256" key="3">
    <source>
        <dbReference type="ARBA" id="ARBA00022553"/>
    </source>
</evidence>
<feature type="domain" description="PAC" evidence="7">
    <location>
        <begin position="232"/>
        <end position="284"/>
    </location>
</feature>
<dbReference type="InterPro" id="IPR029016">
    <property type="entry name" value="GAF-like_dom_sf"/>
</dbReference>
<evidence type="ECO:0000256" key="5">
    <source>
        <dbReference type="ARBA" id="ARBA00022777"/>
    </source>
</evidence>
<proteinExistence type="predicted"/>
<dbReference type="SUPFAM" id="SSF55781">
    <property type="entry name" value="GAF domain-like"/>
    <property type="match status" value="2"/>
</dbReference>
<dbReference type="NCBIfam" id="TIGR00229">
    <property type="entry name" value="sensory_box"/>
    <property type="match status" value="3"/>
</dbReference>
<keyword evidence="4" id="KW-0808">Transferase</keyword>
<gene>
    <name evidence="8" type="ORF">KDK67_04180</name>
    <name evidence="9" type="ORF">KDK67_12805</name>
</gene>
<feature type="domain" description="PAS" evidence="6">
    <location>
        <begin position="494"/>
        <end position="531"/>
    </location>
</feature>
<dbReference type="Pfam" id="PF13185">
    <property type="entry name" value="GAF_2"/>
    <property type="match status" value="2"/>
</dbReference>
<dbReference type="PROSITE" id="PS50112">
    <property type="entry name" value="PAS"/>
    <property type="match status" value="2"/>
</dbReference>
<sequence length="859" mass="97036">MSAKKTNVGGAKVSTIDAASREEVFKSVINSSPAVVFLWRAEVGWPVEFVSENISQFGYGAKDLITGKFRYVDIIHPDDVDHVISETSLHMDDKDRNFNLRYRILTKAGDIRWVDERTSAHFDDSGSIQFYHGIILDITEQRMDDIALLDGALGMNKALQTVINSSPVVVFLWRAEKDWPVEFVSKNIDMFGYSVGDFISGKLVYGDIVHPDDIDRVRAGVSKCTEGGYSDFFQEYRILTKTGEVRWVDERTQIQHDPLGNVTYLQGIILDITGRKKIENALHSEEKRIEALLCLYQMTDASIQDIIDFARDEVVRLTNSKIGYLAFMSDDESVITTDSWSEGVTNECSLNKKKLQSHVVDVGLWGESLKQRLPIIVNDDSEENPSKRGYPEGHMRIDRFLSVPIFERDKIVALVGLANKTDNYDLSDVRQVTLLMQGMWSILLHRGVDEELRRSLDIQKILGDVIKNSPAVVFLWRADPDWPVEFVSENVTQFGYSVDDFISGRFVYADIVHPYDLDRVQKELSKRIDAGFIDFNQEYRVLTKFGDIRWVDERTFIKHDEDGNVAYMQGIIVDVTDRKHSDDFMHMQFDLDSVLSSAHSLEETFEQMLEFSLKVEPVDSGRLYLFDEATGDLRLVAHKGLSERFVKDISVFGKNSVQNRLVMTGQPVYKHHSELSAITTGESSQYEGLHATGIIPVKHDGKIIAALCLSSHSEYEIPADARNSLETIATQIGVVISKIRSDSNDSKKYKDLQSLVDMVDEILVVLDMDGYVLYANKMLMEGLKLSDGDISDMHYLELHPDGEWDNVDSMLSSARVGEKLVYETVMVGAGGFLVGVETKLVCGEWSGQPCIMASSRLID</sequence>
<dbReference type="PROSITE" id="PS50113">
    <property type="entry name" value="PAC"/>
    <property type="match status" value="3"/>
</dbReference>
<keyword evidence="10" id="KW-1185">Reference proteome</keyword>
<dbReference type="PANTHER" id="PTHR43304:SF1">
    <property type="entry name" value="PAC DOMAIN-CONTAINING PROTEIN"/>
    <property type="match status" value="1"/>
</dbReference>
<keyword evidence="3" id="KW-0597">Phosphoprotein</keyword>
<dbReference type="SMART" id="SM00086">
    <property type="entry name" value="PAC"/>
    <property type="match status" value="3"/>
</dbReference>
<dbReference type="EC" id="2.7.13.3" evidence="2"/>
<dbReference type="InterPro" id="IPR003018">
    <property type="entry name" value="GAF"/>
</dbReference>
<evidence type="ECO:0000259" key="7">
    <source>
        <dbReference type="PROSITE" id="PS50113"/>
    </source>
</evidence>
<comment type="caution">
    <text evidence="8">The sequence shown here is derived from an EMBL/GenBank/DDBJ whole genome shotgun (WGS) entry which is preliminary data.</text>
</comment>